<dbReference type="PANTHER" id="PTHR30427:SF1">
    <property type="entry name" value="TRANSCRIPTIONAL ACTIVATOR PROTEIN LYSR"/>
    <property type="match status" value="1"/>
</dbReference>
<comment type="similarity">
    <text evidence="1">Belongs to the LysR transcriptional regulatory family.</text>
</comment>
<keyword evidence="4" id="KW-0804">Transcription</keyword>
<reference evidence="6 7" key="1">
    <citation type="submission" date="2019-04" db="EMBL/GenBank/DDBJ databases">
        <title>Trinickia sp. 7GSK02, isolated from subtropical forest soil.</title>
        <authorList>
            <person name="Gao Z.-H."/>
            <person name="Qiu L.-H."/>
        </authorList>
    </citation>
    <scope>NUCLEOTIDE SEQUENCE [LARGE SCALE GENOMIC DNA]</scope>
    <source>
        <strain evidence="6 7">7GSK02</strain>
    </source>
</reference>
<evidence type="ECO:0000256" key="2">
    <source>
        <dbReference type="ARBA" id="ARBA00023015"/>
    </source>
</evidence>
<proteinExistence type="inferred from homology"/>
<name>A0A4U1I5D2_9BURK</name>
<dbReference type="GO" id="GO:0010628">
    <property type="term" value="P:positive regulation of gene expression"/>
    <property type="evidence" value="ECO:0007669"/>
    <property type="project" value="TreeGrafter"/>
</dbReference>
<dbReference type="OrthoDB" id="8849678at2"/>
<gene>
    <name evidence="6" type="ORF">FAZ69_14970</name>
</gene>
<dbReference type="Proteomes" id="UP000305539">
    <property type="component" value="Unassembled WGS sequence"/>
</dbReference>
<dbReference type="SUPFAM" id="SSF53850">
    <property type="entry name" value="Periplasmic binding protein-like II"/>
    <property type="match status" value="1"/>
</dbReference>
<keyword evidence="2" id="KW-0805">Transcription regulation</keyword>
<dbReference type="InterPro" id="IPR000847">
    <property type="entry name" value="LysR_HTH_N"/>
</dbReference>
<dbReference type="Gene3D" id="3.40.190.290">
    <property type="match status" value="1"/>
</dbReference>
<evidence type="ECO:0000313" key="6">
    <source>
        <dbReference type="EMBL" id="TKC88437.1"/>
    </source>
</evidence>
<dbReference type="InterPro" id="IPR005119">
    <property type="entry name" value="LysR_subst-bd"/>
</dbReference>
<feature type="domain" description="HTH lysR-type" evidence="5">
    <location>
        <begin position="5"/>
        <end position="62"/>
    </location>
</feature>
<dbReference type="GO" id="GO:0009089">
    <property type="term" value="P:lysine biosynthetic process via diaminopimelate"/>
    <property type="evidence" value="ECO:0007669"/>
    <property type="project" value="TreeGrafter"/>
</dbReference>
<dbReference type="PANTHER" id="PTHR30427">
    <property type="entry name" value="TRANSCRIPTIONAL ACTIVATOR PROTEIN LYSR"/>
    <property type="match status" value="1"/>
</dbReference>
<dbReference type="GO" id="GO:0043565">
    <property type="term" value="F:sequence-specific DNA binding"/>
    <property type="evidence" value="ECO:0007669"/>
    <property type="project" value="TreeGrafter"/>
</dbReference>
<evidence type="ECO:0000256" key="3">
    <source>
        <dbReference type="ARBA" id="ARBA00023125"/>
    </source>
</evidence>
<dbReference type="GO" id="GO:0003700">
    <property type="term" value="F:DNA-binding transcription factor activity"/>
    <property type="evidence" value="ECO:0007669"/>
    <property type="project" value="InterPro"/>
</dbReference>
<accession>A0A4U1I5D2</accession>
<dbReference type="RefSeq" id="WP_136895797.1">
    <property type="nucleotide sequence ID" value="NZ_SWJE01000007.1"/>
</dbReference>
<keyword evidence="7" id="KW-1185">Reference proteome</keyword>
<dbReference type="PROSITE" id="PS50931">
    <property type="entry name" value="HTH_LYSR"/>
    <property type="match status" value="1"/>
</dbReference>
<dbReference type="SUPFAM" id="SSF46785">
    <property type="entry name" value="Winged helix' DNA-binding domain"/>
    <property type="match status" value="1"/>
</dbReference>
<dbReference type="Gene3D" id="1.10.10.10">
    <property type="entry name" value="Winged helix-like DNA-binding domain superfamily/Winged helix DNA-binding domain"/>
    <property type="match status" value="1"/>
</dbReference>
<evidence type="ECO:0000313" key="7">
    <source>
        <dbReference type="Proteomes" id="UP000305539"/>
    </source>
</evidence>
<protein>
    <submittedName>
        <fullName evidence="6">LysR family transcriptional regulator</fullName>
    </submittedName>
</protein>
<dbReference type="InterPro" id="IPR036390">
    <property type="entry name" value="WH_DNA-bd_sf"/>
</dbReference>
<dbReference type="EMBL" id="SWJE01000007">
    <property type="protein sequence ID" value="TKC88437.1"/>
    <property type="molecule type" value="Genomic_DNA"/>
</dbReference>
<evidence type="ECO:0000259" key="5">
    <source>
        <dbReference type="PROSITE" id="PS50931"/>
    </source>
</evidence>
<sequence>MARPLNFRHVETIYAVLLTGSVTGGAARLHVTQPAVSNLVKEAEERLGFPLFERHAGRLVPTRKAELIFEEIERSFSGLDAVNTFCARLAKQEMRKVVIGATPAFATAVLPIAIRAYRETVDDVHFSVVSRRSDNVQALVASQKFDIGFGLEEPVIPGVSSTLLTSERMVCVLPARHPLACKSVISASDLCGEPMISLSHVEHIDDIVEAAFADVGGLPPAVAECPAALTALAMVEAGIGFSIVAPFAAYLFRHGTVACRPFEPVTKLNFSTFTVPGRKANVDHSVFLKLVDDAVKQIHASMASTQ</sequence>
<dbReference type="PRINTS" id="PR00039">
    <property type="entry name" value="HTHLYSR"/>
</dbReference>
<evidence type="ECO:0000256" key="4">
    <source>
        <dbReference type="ARBA" id="ARBA00023163"/>
    </source>
</evidence>
<dbReference type="AlphaFoldDB" id="A0A4U1I5D2"/>
<dbReference type="Pfam" id="PF03466">
    <property type="entry name" value="LysR_substrate"/>
    <property type="match status" value="1"/>
</dbReference>
<keyword evidence="3" id="KW-0238">DNA-binding</keyword>
<comment type="caution">
    <text evidence="6">The sequence shown here is derived from an EMBL/GenBank/DDBJ whole genome shotgun (WGS) entry which is preliminary data.</text>
</comment>
<dbReference type="Pfam" id="PF00126">
    <property type="entry name" value="HTH_1"/>
    <property type="match status" value="1"/>
</dbReference>
<evidence type="ECO:0000256" key="1">
    <source>
        <dbReference type="ARBA" id="ARBA00009437"/>
    </source>
</evidence>
<dbReference type="InterPro" id="IPR036388">
    <property type="entry name" value="WH-like_DNA-bd_sf"/>
</dbReference>
<organism evidence="6 7">
    <name type="scientific">Trinickia terrae</name>
    <dbReference type="NCBI Taxonomy" id="2571161"/>
    <lineage>
        <taxon>Bacteria</taxon>
        <taxon>Pseudomonadati</taxon>
        <taxon>Pseudomonadota</taxon>
        <taxon>Betaproteobacteria</taxon>
        <taxon>Burkholderiales</taxon>
        <taxon>Burkholderiaceae</taxon>
        <taxon>Trinickia</taxon>
    </lineage>
</organism>